<protein>
    <submittedName>
        <fullName evidence="2">Uncharacterized protein</fullName>
    </submittedName>
</protein>
<comment type="caution">
    <text evidence="2">The sequence shown here is derived from an EMBL/GenBank/DDBJ whole genome shotgun (WGS) entry which is preliminary data.</text>
</comment>
<name>A0A9P6AXK9_9AGAM</name>
<proteinExistence type="predicted"/>
<evidence type="ECO:0000313" key="2">
    <source>
        <dbReference type="EMBL" id="KAF9513732.1"/>
    </source>
</evidence>
<dbReference type="EMBL" id="MU128969">
    <property type="protein sequence ID" value="KAF9513732.1"/>
    <property type="molecule type" value="Genomic_DNA"/>
</dbReference>
<dbReference type="AlphaFoldDB" id="A0A9P6AXK9"/>
<organism evidence="2 3">
    <name type="scientific">Hydnum rufescens UP504</name>
    <dbReference type="NCBI Taxonomy" id="1448309"/>
    <lineage>
        <taxon>Eukaryota</taxon>
        <taxon>Fungi</taxon>
        <taxon>Dikarya</taxon>
        <taxon>Basidiomycota</taxon>
        <taxon>Agaricomycotina</taxon>
        <taxon>Agaricomycetes</taxon>
        <taxon>Cantharellales</taxon>
        <taxon>Hydnaceae</taxon>
        <taxon>Hydnum</taxon>
    </lineage>
</organism>
<accession>A0A9P6AXK9</accession>
<dbReference type="Proteomes" id="UP000886523">
    <property type="component" value="Unassembled WGS sequence"/>
</dbReference>
<sequence>MTPNVLTICEGTRSAATTMRSTPPGSSIEREDPPEWIPPYRWQRGVKALKMGNGVPFPEPDDPYSVTTPNTLRVGIDNGQGVSGNAPDPVWGWWVRRESISSKPALKEVRFKAGSRGFRYSMPELSVASLPFNLLSKRPSDNSSLIPPIDHLLWLCNP</sequence>
<gene>
    <name evidence="2" type="ORF">BS47DRAFT_1393121</name>
</gene>
<feature type="region of interest" description="Disordered" evidence="1">
    <location>
        <begin position="16"/>
        <end position="36"/>
    </location>
</feature>
<reference evidence="2" key="1">
    <citation type="journal article" date="2020" name="Nat. Commun.">
        <title>Large-scale genome sequencing of mycorrhizal fungi provides insights into the early evolution of symbiotic traits.</title>
        <authorList>
            <person name="Miyauchi S."/>
            <person name="Kiss E."/>
            <person name="Kuo A."/>
            <person name="Drula E."/>
            <person name="Kohler A."/>
            <person name="Sanchez-Garcia M."/>
            <person name="Morin E."/>
            <person name="Andreopoulos B."/>
            <person name="Barry K.W."/>
            <person name="Bonito G."/>
            <person name="Buee M."/>
            <person name="Carver A."/>
            <person name="Chen C."/>
            <person name="Cichocki N."/>
            <person name="Clum A."/>
            <person name="Culley D."/>
            <person name="Crous P.W."/>
            <person name="Fauchery L."/>
            <person name="Girlanda M."/>
            <person name="Hayes R.D."/>
            <person name="Keri Z."/>
            <person name="LaButti K."/>
            <person name="Lipzen A."/>
            <person name="Lombard V."/>
            <person name="Magnuson J."/>
            <person name="Maillard F."/>
            <person name="Murat C."/>
            <person name="Nolan M."/>
            <person name="Ohm R.A."/>
            <person name="Pangilinan J."/>
            <person name="Pereira M.F."/>
            <person name="Perotto S."/>
            <person name="Peter M."/>
            <person name="Pfister S."/>
            <person name="Riley R."/>
            <person name="Sitrit Y."/>
            <person name="Stielow J.B."/>
            <person name="Szollosi G."/>
            <person name="Zifcakova L."/>
            <person name="Stursova M."/>
            <person name="Spatafora J.W."/>
            <person name="Tedersoo L."/>
            <person name="Vaario L.M."/>
            <person name="Yamada A."/>
            <person name="Yan M."/>
            <person name="Wang P."/>
            <person name="Xu J."/>
            <person name="Bruns T."/>
            <person name="Baldrian P."/>
            <person name="Vilgalys R."/>
            <person name="Dunand C."/>
            <person name="Henrissat B."/>
            <person name="Grigoriev I.V."/>
            <person name="Hibbett D."/>
            <person name="Nagy L.G."/>
            <person name="Martin F.M."/>
        </authorList>
    </citation>
    <scope>NUCLEOTIDE SEQUENCE</scope>
    <source>
        <strain evidence="2">UP504</strain>
    </source>
</reference>
<evidence type="ECO:0000256" key="1">
    <source>
        <dbReference type="SAM" id="MobiDB-lite"/>
    </source>
</evidence>
<feature type="compositionally biased region" description="Polar residues" evidence="1">
    <location>
        <begin position="16"/>
        <end position="25"/>
    </location>
</feature>
<evidence type="ECO:0000313" key="3">
    <source>
        <dbReference type="Proteomes" id="UP000886523"/>
    </source>
</evidence>
<keyword evidence="3" id="KW-1185">Reference proteome</keyword>